<dbReference type="SUPFAM" id="SSF50729">
    <property type="entry name" value="PH domain-like"/>
    <property type="match status" value="1"/>
</dbReference>
<dbReference type="InterPro" id="IPR000299">
    <property type="entry name" value="FERM_domain"/>
</dbReference>
<feature type="compositionally biased region" description="Polar residues" evidence="10">
    <location>
        <begin position="54"/>
        <end position="77"/>
    </location>
</feature>
<dbReference type="GO" id="GO:0004725">
    <property type="term" value="F:protein tyrosine phosphatase activity"/>
    <property type="evidence" value="ECO:0007669"/>
    <property type="project" value="UniProtKB-EC"/>
</dbReference>
<dbReference type="InterPro" id="IPR000242">
    <property type="entry name" value="PTP_cat"/>
</dbReference>
<dbReference type="Pfam" id="PF00102">
    <property type="entry name" value="Y_phosphatase"/>
    <property type="match status" value="2"/>
</dbReference>
<evidence type="ECO:0000256" key="2">
    <source>
        <dbReference type="ARBA" id="ARBA00004282"/>
    </source>
</evidence>
<dbReference type="InterPro" id="IPR001478">
    <property type="entry name" value="PDZ"/>
</dbReference>
<dbReference type="Gene3D" id="2.30.42.10">
    <property type="match status" value="1"/>
</dbReference>
<dbReference type="GO" id="GO:0009887">
    <property type="term" value="P:animal organ morphogenesis"/>
    <property type="evidence" value="ECO:0007669"/>
    <property type="project" value="UniProtKB-ARBA"/>
</dbReference>
<feature type="region of interest" description="Disordered" evidence="10">
    <location>
        <begin position="1158"/>
        <end position="1221"/>
    </location>
</feature>
<dbReference type="Proteomes" id="UP000318571">
    <property type="component" value="Chromosome 2"/>
</dbReference>
<dbReference type="Gene3D" id="3.90.190.10">
    <property type="entry name" value="Protein tyrosine phosphatase superfamily"/>
    <property type="match status" value="1"/>
</dbReference>
<dbReference type="SMART" id="SM00404">
    <property type="entry name" value="PTPc_motif"/>
    <property type="match status" value="1"/>
</dbReference>
<dbReference type="STRING" id="6832.A0A553PAN0"/>
<dbReference type="EMBL" id="VCGU01000005">
    <property type="protein sequence ID" value="TRY74737.1"/>
    <property type="molecule type" value="Genomic_DNA"/>
</dbReference>
<dbReference type="GO" id="GO:0048666">
    <property type="term" value="P:neuron development"/>
    <property type="evidence" value="ECO:0007669"/>
    <property type="project" value="UniProtKB-ARBA"/>
</dbReference>
<evidence type="ECO:0000313" key="16">
    <source>
        <dbReference type="Proteomes" id="UP000318571"/>
    </source>
</evidence>
<evidence type="ECO:0000259" key="11">
    <source>
        <dbReference type="PROSITE" id="PS50055"/>
    </source>
</evidence>
<feature type="domain" description="Tyrosine specific protein phosphatases" evidence="12">
    <location>
        <begin position="1243"/>
        <end position="1317"/>
    </location>
</feature>
<dbReference type="InterPro" id="IPR036034">
    <property type="entry name" value="PDZ_sf"/>
</dbReference>
<keyword evidence="16" id="KW-1185">Reference proteome</keyword>
<feature type="compositionally biased region" description="Basic and acidic residues" evidence="10">
    <location>
        <begin position="606"/>
        <end position="627"/>
    </location>
</feature>
<dbReference type="InterPro" id="IPR019749">
    <property type="entry name" value="Band_41_domain"/>
</dbReference>
<evidence type="ECO:0000259" key="14">
    <source>
        <dbReference type="PROSITE" id="PS50106"/>
    </source>
</evidence>
<dbReference type="CDD" id="cd13189">
    <property type="entry name" value="FERM_C_PTPN4_PTPN3_like"/>
    <property type="match status" value="1"/>
</dbReference>
<feature type="region of interest" description="Disordered" evidence="10">
    <location>
        <begin position="602"/>
        <end position="717"/>
    </location>
</feature>
<feature type="domain" description="Tyrosine-protein phosphatase" evidence="11">
    <location>
        <begin position="1005"/>
        <end position="1326"/>
    </location>
</feature>
<dbReference type="Gene3D" id="3.10.20.90">
    <property type="entry name" value="Phosphatidylinositol 3-kinase Catalytic Subunit, Chain A, domain 1"/>
    <property type="match status" value="1"/>
</dbReference>
<dbReference type="Pfam" id="PF09380">
    <property type="entry name" value="FERM_C"/>
    <property type="match status" value="1"/>
</dbReference>
<dbReference type="SUPFAM" id="SSF54236">
    <property type="entry name" value="Ubiquitin-like"/>
    <property type="match status" value="1"/>
</dbReference>
<keyword evidence="9" id="KW-0206">Cytoskeleton</keyword>
<evidence type="ECO:0000313" key="15">
    <source>
        <dbReference type="EMBL" id="TRY74737.1"/>
    </source>
</evidence>
<dbReference type="GO" id="GO:0071944">
    <property type="term" value="C:cell periphery"/>
    <property type="evidence" value="ECO:0007669"/>
    <property type="project" value="UniProtKB-ARBA"/>
</dbReference>
<comment type="subcellular location">
    <subcellularLocation>
        <location evidence="2">Cell junction</location>
    </subcellularLocation>
    <subcellularLocation>
        <location evidence="1">Cytoplasm</location>
        <location evidence="1">Cytoskeleton</location>
    </subcellularLocation>
</comment>
<dbReference type="SMART" id="SM00228">
    <property type="entry name" value="PDZ"/>
    <property type="match status" value="1"/>
</dbReference>
<dbReference type="InterPro" id="IPR029021">
    <property type="entry name" value="Prot-tyrosine_phosphatase-like"/>
</dbReference>
<evidence type="ECO:0000259" key="13">
    <source>
        <dbReference type="PROSITE" id="PS50057"/>
    </source>
</evidence>
<evidence type="ECO:0000256" key="7">
    <source>
        <dbReference type="ARBA" id="ARBA00022912"/>
    </source>
</evidence>
<evidence type="ECO:0000256" key="4">
    <source>
        <dbReference type="ARBA" id="ARBA00013064"/>
    </source>
</evidence>
<feature type="compositionally biased region" description="Low complexity" evidence="10">
    <location>
        <begin position="1181"/>
        <end position="1208"/>
    </location>
</feature>
<gene>
    <name evidence="15" type="ORF">TCAL_07031</name>
</gene>
<dbReference type="Pfam" id="PF00595">
    <property type="entry name" value="PDZ"/>
    <property type="match status" value="1"/>
</dbReference>
<proteinExistence type="inferred from homology"/>
<dbReference type="InterPro" id="IPR035963">
    <property type="entry name" value="FERM_2"/>
</dbReference>
<evidence type="ECO:0000256" key="6">
    <source>
        <dbReference type="ARBA" id="ARBA00022801"/>
    </source>
</evidence>
<dbReference type="PROSITE" id="PS50057">
    <property type="entry name" value="FERM_3"/>
    <property type="match status" value="1"/>
</dbReference>
<dbReference type="InterPro" id="IPR029071">
    <property type="entry name" value="Ubiquitin-like_domsf"/>
</dbReference>
<dbReference type="SMART" id="SM00295">
    <property type="entry name" value="B41"/>
    <property type="match status" value="1"/>
</dbReference>
<dbReference type="SUPFAM" id="SSF47031">
    <property type="entry name" value="Second domain of FERM"/>
    <property type="match status" value="1"/>
</dbReference>
<comment type="similarity">
    <text evidence="3">Belongs to the protein-tyrosine phosphatase family. Non-receptor class subfamily.</text>
</comment>
<keyword evidence="6" id="KW-0378">Hydrolase</keyword>
<dbReference type="Gene3D" id="2.30.29.30">
    <property type="entry name" value="Pleckstrin-homology domain (PH domain)/Phosphotyrosine-binding domain (PTB)"/>
    <property type="match status" value="1"/>
</dbReference>
<protein>
    <recommendedName>
        <fullName evidence="4">protein-tyrosine-phosphatase</fullName>
        <ecNumber evidence="4">3.1.3.48</ecNumber>
    </recommendedName>
</protein>
<reference evidence="15 16" key="1">
    <citation type="journal article" date="2018" name="Nat. Ecol. Evol.">
        <title>Genomic signatures of mitonuclear coevolution across populations of Tigriopus californicus.</title>
        <authorList>
            <person name="Barreto F.S."/>
            <person name="Watson E.T."/>
            <person name="Lima T.G."/>
            <person name="Willett C.S."/>
            <person name="Edmands S."/>
            <person name="Li W."/>
            <person name="Burton R.S."/>
        </authorList>
    </citation>
    <scope>NUCLEOTIDE SEQUENCE [LARGE SCALE GENOMIC DNA]</scope>
    <source>
        <strain evidence="15 16">San Diego</strain>
    </source>
</reference>
<dbReference type="PANTHER" id="PTHR45706:SF4">
    <property type="entry name" value="TYROSINE-PROTEIN PHOSPHATASE"/>
    <property type="match status" value="1"/>
</dbReference>
<name>A0A553PAN0_TIGCA</name>
<dbReference type="EC" id="3.1.3.48" evidence="4"/>
<feature type="domain" description="PDZ" evidence="14">
    <location>
        <begin position="847"/>
        <end position="919"/>
    </location>
</feature>
<comment type="caution">
    <text evidence="15">The sequence shown here is derived from an EMBL/GenBank/DDBJ whole genome shotgun (WGS) entry which is preliminary data.</text>
</comment>
<evidence type="ECO:0000256" key="8">
    <source>
        <dbReference type="ARBA" id="ARBA00022949"/>
    </source>
</evidence>
<dbReference type="InterPro" id="IPR014352">
    <property type="entry name" value="FERM/acyl-CoA-bd_prot_sf"/>
</dbReference>
<organism evidence="15 16">
    <name type="scientific">Tigriopus californicus</name>
    <name type="common">Marine copepod</name>
    <dbReference type="NCBI Taxonomy" id="6832"/>
    <lineage>
        <taxon>Eukaryota</taxon>
        <taxon>Metazoa</taxon>
        <taxon>Ecdysozoa</taxon>
        <taxon>Arthropoda</taxon>
        <taxon>Crustacea</taxon>
        <taxon>Multicrustacea</taxon>
        <taxon>Hexanauplia</taxon>
        <taxon>Copepoda</taxon>
        <taxon>Harpacticoida</taxon>
        <taxon>Harpacticidae</taxon>
        <taxon>Tigriopus</taxon>
    </lineage>
</organism>
<dbReference type="InterPro" id="IPR019748">
    <property type="entry name" value="FERM_central"/>
</dbReference>
<feature type="region of interest" description="Disordered" evidence="10">
    <location>
        <begin position="530"/>
        <end position="560"/>
    </location>
</feature>
<dbReference type="InterPro" id="IPR000387">
    <property type="entry name" value="Tyr_Pase_dom"/>
</dbReference>
<feature type="compositionally biased region" description="Low complexity" evidence="10">
    <location>
        <begin position="88"/>
        <end position="97"/>
    </location>
</feature>
<dbReference type="PROSITE" id="PS50106">
    <property type="entry name" value="PDZ"/>
    <property type="match status" value="1"/>
</dbReference>
<evidence type="ECO:0000256" key="9">
    <source>
        <dbReference type="ARBA" id="ARBA00023212"/>
    </source>
</evidence>
<feature type="compositionally biased region" description="Basic residues" evidence="10">
    <location>
        <begin position="1158"/>
        <end position="1179"/>
    </location>
</feature>
<feature type="compositionally biased region" description="Pro residues" evidence="10">
    <location>
        <begin position="38"/>
        <end position="51"/>
    </location>
</feature>
<dbReference type="GO" id="GO:0070161">
    <property type="term" value="C:anchoring junction"/>
    <property type="evidence" value="ECO:0007669"/>
    <property type="project" value="UniProtKB-SubCell"/>
</dbReference>
<dbReference type="InterPro" id="IPR041783">
    <property type="entry name" value="PTPN3/4_FERM_C"/>
</dbReference>
<evidence type="ECO:0000259" key="12">
    <source>
        <dbReference type="PROSITE" id="PS50056"/>
    </source>
</evidence>
<dbReference type="InterPro" id="IPR003595">
    <property type="entry name" value="Tyr_Pase_cat"/>
</dbReference>
<dbReference type="InterPro" id="IPR018979">
    <property type="entry name" value="FERM_N"/>
</dbReference>
<feature type="compositionally biased region" description="Low complexity" evidence="10">
    <location>
        <begin position="788"/>
        <end position="799"/>
    </location>
</feature>
<dbReference type="PANTHER" id="PTHR45706">
    <property type="entry name" value="TYROSINE-PROTEIN PHOSPHATASE"/>
    <property type="match status" value="1"/>
</dbReference>
<feature type="compositionally biased region" description="Acidic residues" evidence="10">
    <location>
        <begin position="1209"/>
        <end position="1220"/>
    </location>
</feature>
<dbReference type="Gene3D" id="1.20.80.10">
    <property type="match status" value="1"/>
</dbReference>
<feature type="region of interest" description="Disordered" evidence="10">
    <location>
        <begin position="493"/>
        <end position="513"/>
    </location>
</feature>
<dbReference type="InterPro" id="IPR018980">
    <property type="entry name" value="FERM_PH-like_C"/>
</dbReference>
<keyword evidence="7" id="KW-0904">Protein phosphatase</keyword>
<dbReference type="PRINTS" id="PR00700">
    <property type="entry name" value="PRTYPHPHTASE"/>
</dbReference>
<keyword evidence="5" id="KW-0963">Cytoplasm</keyword>
<dbReference type="InterPro" id="IPR016130">
    <property type="entry name" value="Tyr_Pase_AS"/>
</dbReference>
<dbReference type="CDD" id="cd06706">
    <property type="entry name" value="PDZ_PTPN3-4-like"/>
    <property type="match status" value="1"/>
</dbReference>
<evidence type="ECO:0000256" key="1">
    <source>
        <dbReference type="ARBA" id="ARBA00004245"/>
    </source>
</evidence>
<feature type="compositionally biased region" description="Low complexity" evidence="10">
    <location>
        <begin position="639"/>
        <end position="657"/>
    </location>
</feature>
<accession>A0A553PAN0</accession>
<dbReference type="GO" id="GO:0005856">
    <property type="term" value="C:cytoskeleton"/>
    <property type="evidence" value="ECO:0007669"/>
    <property type="project" value="UniProtKB-SubCell"/>
</dbReference>
<evidence type="ECO:0000256" key="5">
    <source>
        <dbReference type="ARBA" id="ARBA00022490"/>
    </source>
</evidence>
<dbReference type="PROSITE" id="PS00383">
    <property type="entry name" value="TYR_PHOSPHATASE_1"/>
    <property type="match status" value="1"/>
</dbReference>
<dbReference type="PROSITE" id="PS50055">
    <property type="entry name" value="TYR_PHOSPHATASE_PTP"/>
    <property type="match status" value="1"/>
</dbReference>
<evidence type="ECO:0000256" key="10">
    <source>
        <dbReference type="SAM" id="MobiDB-lite"/>
    </source>
</evidence>
<dbReference type="SUPFAM" id="SSF52799">
    <property type="entry name" value="(Phosphotyrosine protein) phosphatases II"/>
    <property type="match status" value="1"/>
</dbReference>
<sequence>MPFFLTKFAKSSHSLPRFPFKKRKNVDATAFQEAAPAPVVPQTPGEPPPPFKATQATPASQSCLADKYSTPSGTAGETPSHVPDWVPSTGTATSKATSKAWHSTMLDSLSKTMSRSGLKMAAAASNTLSSTSSLGSASILGGHASSSTASHRSLSANVVFLDGTAQIFEVDKRAKGQVLLDLVHAHLEPIERQYFGLLFNDSGAVIMPQGHAPDVMRWLDPEKPIRKQMRALGGGSRLNGGLATPILYFRVKFYATDPTRFIEDNTREHMYLQVKRDLQECRLTAPISSLCMLASYSAQAKCGDFDDHDASRKEGLMEFLNLRDSNNQPRLSHTHSLDLNEIHHKVTELHKLHRGQTRADAISRFLKYATRLDMYGIAIHHGKDSSGKDIQLGVTSMGLVVFQNQVKINTFSWSKIVKISFKRKQFFIQLKRELSEDYDTLLGFNLASYRSCKNLWKSAVEHHAFFRLSSANYSPKQPKRAIFPSLSARFRQSGRSRTGLQPPEPSAPASFSRTLPARKTLPLSLEIANRRDGSMPRLASPETSSIGSSVHSHGGKLKPSAPALVSLKRGSVDANSMTASSSSLAHRAFESLNNKVQSFSTKLPKKAWEEETDGVDRPDRAALHSDDEGGFLDPARRISSLGRLSTSSSSTVPKSGSNHVGDTPHGFGTGPARPGIETGFSIPATSTPIKGHHPPTGLAREAREARGPPSSLPFGINRFPFADESSVSGQSSASHQTALSASPSVGAVKSAANGHALIAQRALGGGITPAGSGALQLSQHPLTKEDASSCSTSSTISISNGGQPGSLNPTQVRSISTHASAPFCSPRLSHGGCASGGEEDSGEGLVQIIIRPDEDGRFGFNVKGGADQKTPIIVSKVGCNTQADKCFPKLNEGDQVVFINGREVSGHTHEQVVNFIRASREPHSGELILAVKQNVYMGEEVEEPEFQYVPERTSEGSMGGGNGPSQHGTRASSDLGVSERVPEGAHKALSQSMLLLAESTESNAVFGQFEQLSRKNPSLAMSLCHAPSNLDKNRYRDISPYDVTRVLLKQCPSGDYINANHVDMTIPGSGIINRYIATQGPLSTTSADFWYMTWEAQSTLIIMLTTIVERGRVKCHKYWPDMGETLRFPGGLEVKCTRDTQQGSFAFRDFQLCMTKPKKSAASKKHRLARKKQKTKAKKNSPSSSTTSSSHSTSSSSSSPSCSTASNSEGEESSGDDLEEEVRQVSQMAYLSWPDHGVPESPDEFIHFVEQVRTHRQGCFEPTIVHCSAGIGRTGVLILMETAMCLIEANQAVYPLDLTRQMRDQRASMVQTGIQYKFVCEAILQVYKSGLVKPLPEFCQPLVPNSANSKPPIS</sequence>
<keyword evidence="8" id="KW-0965">Cell junction</keyword>
<dbReference type="SUPFAM" id="SSF50156">
    <property type="entry name" value="PDZ domain-like"/>
    <property type="match status" value="1"/>
</dbReference>
<feature type="domain" description="FERM" evidence="13">
    <location>
        <begin position="154"/>
        <end position="470"/>
    </location>
</feature>
<dbReference type="OMA" id="MIRECRH"/>
<feature type="region of interest" description="Disordered" evidence="10">
    <location>
        <begin position="34"/>
        <end position="97"/>
    </location>
</feature>
<dbReference type="FunFam" id="2.30.29.30:FF:000002">
    <property type="entry name" value="Band 4.1-like protein 5 isoform 1"/>
    <property type="match status" value="1"/>
</dbReference>
<dbReference type="SMART" id="SM01196">
    <property type="entry name" value="FERM_C"/>
    <property type="match status" value="1"/>
</dbReference>
<dbReference type="CDD" id="cd14473">
    <property type="entry name" value="FERM_B-lobe"/>
    <property type="match status" value="1"/>
</dbReference>
<dbReference type="InterPro" id="IPR011993">
    <property type="entry name" value="PH-like_dom_sf"/>
</dbReference>
<dbReference type="SMART" id="SM00194">
    <property type="entry name" value="PTPc"/>
    <property type="match status" value="1"/>
</dbReference>
<dbReference type="PROSITE" id="PS50056">
    <property type="entry name" value="TYR_PHOSPHATASE_2"/>
    <property type="match status" value="1"/>
</dbReference>
<dbReference type="Pfam" id="PF09379">
    <property type="entry name" value="FERM_N"/>
    <property type="match status" value="1"/>
</dbReference>
<dbReference type="Pfam" id="PF00373">
    <property type="entry name" value="FERM_M"/>
    <property type="match status" value="1"/>
</dbReference>
<feature type="region of interest" description="Disordered" evidence="10">
    <location>
        <begin position="951"/>
        <end position="974"/>
    </location>
</feature>
<feature type="region of interest" description="Disordered" evidence="10">
    <location>
        <begin position="778"/>
        <end position="811"/>
    </location>
</feature>
<evidence type="ECO:0000256" key="3">
    <source>
        <dbReference type="ARBA" id="ARBA00009649"/>
    </source>
</evidence>